<proteinExistence type="inferred from homology"/>
<evidence type="ECO:0000256" key="3">
    <source>
        <dbReference type="SAM" id="SignalP"/>
    </source>
</evidence>
<evidence type="ECO:0000313" key="7">
    <source>
        <dbReference type="Proteomes" id="UP000824150"/>
    </source>
</evidence>
<dbReference type="PANTHER" id="PTHR35936">
    <property type="entry name" value="MEMBRANE-BOUND LYTIC MUREIN TRANSGLYCOSYLASE F"/>
    <property type="match status" value="1"/>
</dbReference>
<dbReference type="PANTHER" id="PTHR35936:SF38">
    <property type="entry name" value="GLUTAMINE-BINDING PERIPLASMIC PROTEIN"/>
    <property type="match status" value="1"/>
</dbReference>
<evidence type="ECO:0000259" key="5">
    <source>
        <dbReference type="SMART" id="SM00079"/>
    </source>
</evidence>
<keyword evidence="2 3" id="KW-0732">Signal</keyword>
<evidence type="ECO:0000256" key="1">
    <source>
        <dbReference type="ARBA" id="ARBA00010333"/>
    </source>
</evidence>
<comment type="caution">
    <text evidence="6">The sequence shown here is derived from an EMBL/GenBank/DDBJ whole genome shotgun (WGS) entry which is preliminary data.</text>
</comment>
<reference evidence="6" key="1">
    <citation type="journal article" date="2021" name="PeerJ">
        <title>Extensive microbial diversity within the chicken gut microbiome revealed by metagenomics and culture.</title>
        <authorList>
            <person name="Gilroy R."/>
            <person name="Ravi A."/>
            <person name="Getino M."/>
            <person name="Pursley I."/>
            <person name="Horton D.L."/>
            <person name="Alikhan N.F."/>
            <person name="Baker D."/>
            <person name="Gharbi K."/>
            <person name="Hall N."/>
            <person name="Watson M."/>
            <person name="Adriaenssens E.M."/>
            <person name="Foster-Nyarko E."/>
            <person name="Jarju S."/>
            <person name="Secka A."/>
            <person name="Antonio M."/>
            <person name="Oren A."/>
            <person name="Chaudhuri R.R."/>
            <person name="La Ragione R."/>
            <person name="Hildebrand F."/>
            <person name="Pallen M.J."/>
        </authorList>
    </citation>
    <scope>NUCLEOTIDE SEQUENCE</scope>
    <source>
        <strain evidence="6">687</strain>
    </source>
</reference>
<dbReference type="EMBL" id="JAHLFG010000039">
    <property type="protein sequence ID" value="MBU3826591.1"/>
    <property type="molecule type" value="Genomic_DNA"/>
</dbReference>
<dbReference type="InterPro" id="IPR001638">
    <property type="entry name" value="Solute-binding_3/MltF_N"/>
</dbReference>
<feature type="domain" description="Solute-binding protein family 3/N-terminal" evidence="4">
    <location>
        <begin position="32"/>
        <end position="255"/>
    </location>
</feature>
<dbReference type="SMART" id="SM00062">
    <property type="entry name" value="PBPb"/>
    <property type="match status" value="1"/>
</dbReference>
<evidence type="ECO:0000256" key="2">
    <source>
        <dbReference type="ARBA" id="ARBA00022729"/>
    </source>
</evidence>
<sequence>MFSLKALRTAAGIALLSAGALFSSVQAAEGQVLRVGAEPSYAPFEFMDEQTKQLTGFDIELIEAIAKAEGYSMEVSTMPFDALIPALFTNTIDVALSAMTITEERLKRVDFSEPYYESGLTILIRQEDKDKIKSVADLKNETICVQIGTTGAFYAEEQIEGSTVKQFNSAPESYLELKAGGCRAAINDRPVNDYYLATNQSAGIMSLPGTLSAENYGIAVNKGNSEILNLVNSGFAKIKADGTYDKLYQKWFGAKQ</sequence>
<organism evidence="6 7">
    <name type="scientific">Candidatus Anaerobiospirillum merdipullorum</name>
    <dbReference type="NCBI Taxonomy" id="2838450"/>
    <lineage>
        <taxon>Bacteria</taxon>
        <taxon>Pseudomonadati</taxon>
        <taxon>Pseudomonadota</taxon>
        <taxon>Gammaproteobacteria</taxon>
        <taxon>Aeromonadales</taxon>
        <taxon>Succinivibrionaceae</taxon>
        <taxon>Anaerobiospirillum</taxon>
    </lineage>
</organism>
<dbReference type="GO" id="GO:0015276">
    <property type="term" value="F:ligand-gated monoatomic ion channel activity"/>
    <property type="evidence" value="ECO:0007669"/>
    <property type="project" value="InterPro"/>
</dbReference>
<dbReference type="CDD" id="cd13624">
    <property type="entry name" value="PBP2_Arg_Lys_His"/>
    <property type="match status" value="1"/>
</dbReference>
<evidence type="ECO:0000313" key="6">
    <source>
        <dbReference type="EMBL" id="MBU3826591.1"/>
    </source>
</evidence>
<dbReference type="AlphaFoldDB" id="A0A9E2KNA3"/>
<gene>
    <name evidence="6" type="ORF">IAA31_03775</name>
</gene>
<protein>
    <submittedName>
        <fullName evidence="6">Basic amino acid ABC transporter substrate-binding protein</fullName>
    </submittedName>
</protein>
<feature type="signal peptide" evidence="3">
    <location>
        <begin position="1"/>
        <end position="27"/>
    </location>
</feature>
<dbReference type="Gene3D" id="3.40.190.10">
    <property type="entry name" value="Periplasmic binding protein-like II"/>
    <property type="match status" value="2"/>
</dbReference>
<dbReference type="GO" id="GO:0016020">
    <property type="term" value="C:membrane"/>
    <property type="evidence" value="ECO:0007669"/>
    <property type="project" value="InterPro"/>
</dbReference>
<name>A0A9E2KNA3_9GAMM</name>
<reference evidence="6" key="2">
    <citation type="submission" date="2021-04" db="EMBL/GenBank/DDBJ databases">
        <authorList>
            <person name="Gilroy R."/>
        </authorList>
    </citation>
    <scope>NUCLEOTIDE SEQUENCE</scope>
    <source>
        <strain evidence="6">687</strain>
    </source>
</reference>
<dbReference type="SMART" id="SM00079">
    <property type="entry name" value="PBPe"/>
    <property type="match status" value="1"/>
</dbReference>
<comment type="similarity">
    <text evidence="1">Belongs to the bacterial solute-binding protein 3 family.</text>
</comment>
<dbReference type="SUPFAM" id="SSF53850">
    <property type="entry name" value="Periplasmic binding protein-like II"/>
    <property type="match status" value="1"/>
</dbReference>
<feature type="domain" description="Ionotropic glutamate receptor C-terminal" evidence="5">
    <location>
        <begin position="32"/>
        <end position="254"/>
    </location>
</feature>
<dbReference type="Pfam" id="PF00497">
    <property type="entry name" value="SBP_bac_3"/>
    <property type="match status" value="1"/>
</dbReference>
<dbReference type="Proteomes" id="UP000824150">
    <property type="component" value="Unassembled WGS sequence"/>
</dbReference>
<evidence type="ECO:0000259" key="4">
    <source>
        <dbReference type="SMART" id="SM00062"/>
    </source>
</evidence>
<feature type="chain" id="PRO_5038975484" evidence="3">
    <location>
        <begin position="28"/>
        <end position="256"/>
    </location>
</feature>
<dbReference type="InterPro" id="IPR001320">
    <property type="entry name" value="Iontro_rcpt_C"/>
</dbReference>
<accession>A0A9E2KNA3</accession>